<gene>
    <name evidence="2" type="ORF">BCL93_10899</name>
</gene>
<dbReference type="AlphaFoldDB" id="A0A328XVP6"/>
<reference evidence="2 3" key="1">
    <citation type="submission" date="2018-06" db="EMBL/GenBank/DDBJ databases">
        <title>Comparative analysis of microorganisms from saline springs in Andes Mountain Range, Colombia.</title>
        <authorList>
            <person name="Rubin E."/>
        </authorList>
    </citation>
    <scope>NUCLEOTIDE SEQUENCE [LARGE SCALE GENOMIC DNA]</scope>
    <source>
        <strain evidence="2 3">USBA-857</strain>
    </source>
</reference>
<organism evidence="2 3">
    <name type="scientific">Onishia taeanensis</name>
    <dbReference type="NCBI Taxonomy" id="284577"/>
    <lineage>
        <taxon>Bacteria</taxon>
        <taxon>Pseudomonadati</taxon>
        <taxon>Pseudomonadota</taxon>
        <taxon>Gammaproteobacteria</taxon>
        <taxon>Oceanospirillales</taxon>
        <taxon>Halomonadaceae</taxon>
        <taxon>Onishia</taxon>
    </lineage>
</organism>
<dbReference type="PROSITE" id="PS51257">
    <property type="entry name" value="PROKAR_LIPOPROTEIN"/>
    <property type="match status" value="1"/>
</dbReference>
<proteinExistence type="predicted"/>
<feature type="compositionally biased region" description="Low complexity" evidence="1">
    <location>
        <begin position="46"/>
        <end position="69"/>
    </location>
</feature>
<dbReference type="EMBL" id="QLSX01000008">
    <property type="protein sequence ID" value="RAR59750.1"/>
    <property type="molecule type" value="Genomic_DNA"/>
</dbReference>
<feature type="region of interest" description="Disordered" evidence="1">
    <location>
        <begin position="38"/>
        <end position="78"/>
    </location>
</feature>
<dbReference type="Proteomes" id="UP000249700">
    <property type="component" value="Unassembled WGS sequence"/>
</dbReference>
<sequence length="201" mass="21281">MRDGASKTITLKRAWPWHWRPGVLCVASLLMLVGCEGGSAPPSEEGTQGTSSAQAQTSSSVPAGASTSSIEKPEALTEPVTVTVTTQLTKARRLEVTGRTNLPDRTQLLVVLEREASGVNWQVRTEARDGLFTAGPLGPGSGLVAGRYLIRVSMPAADVQPPAVKARIGASGEHLTGPLVARSPHGLGNVIEYRQEYLFDQ</sequence>
<protein>
    <submittedName>
        <fullName evidence="2">Uncharacterized protein</fullName>
    </submittedName>
</protein>
<accession>A0A328XVP6</accession>
<evidence type="ECO:0000313" key="3">
    <source>
        <dbReference type="Proteomes" id="UP000249700"/>
    </source>
</evidence>
<name>A0A328XVP6_9GAMM</name>
<evidence type="ECO:0000313" key="2">
    <source>
        <dbReference type="EMBL" id="RAR59750.1"/>
    </source>
</evidence>
<comment type="caution">
    <text evidence="2">The sequence shown here is derived from an EMBL/GenBank/DDBJ whole genome shotgun (WGS) entry which is preliminary data.</text>
</comment>
<evidence type="ECO:0000256" key="1">
    <source>
        <dbReference type="SAM" id="MobiDB-lite"/>
    </source>
</evidence>